<dbReference type="PANTHER" id="PTHR11802:SF189">
    <property type="entry name" value="CARBOXYPEPTIDASE"/>
    <property type="match status" value="1"/>
</dbReference>
<evidence type="ECO:0000256" key="6">
    <source>
        <dbReference type="ARBA" id="ARBA00023180"/>
    </source>
</evidence>
<dbReference type="OrthoDB" id="443318at2759"/>
<keyword evidence="3" id="KW-0645">Protease</keyword>
<dbReference type="HOGENOM" id="CLU_008523_10_3_1"/>
<dbReference type="GO" id="GO:0000324">
    <property type="term" value="C:fungal-type vacuole"/>
    <property type="evidence" value="ECO:0007669"/>
    <property type="project" value="TreeGrafter"/>
</dbReference>
<dbReference type="SUPFAM" id="SSF53474">
    <property type="entry name" value="alpha/beta-Hydrolases"/>
    <property type="match status" value="1"/>
</dbReference>
<comment type="similarity">
    <text evidence="1">Belongs to the peptidase S10 family.</text>
</comment>
<dbReference type="PRINTS" id="PR00724">
    <property type="entry name" value="CRBOXYPTASEC"/>
</dbReference>
<organism evidence="8 9">
    <name type="scientific">Dothistroma septosporum (strain NZE10 / CBS 128990)</name>
    <name type="common">Red band needle blight fungus</name>
    <name type="synonym">Mycosphaerella pini</name>
    <dbReference type="NCBI Taxonomy" id="675120"/>
    <lineage>
        <taxon>Eukaryota</taxon>
        <taxon>Fungi</taxon>
        <taxon>Dikarya</taxon>
        <taxon>Ascomycota</taxon>
        <taxon>Pezizomycotina</taxon>
        <taxon>Dothideomycetes</taxon>
        <taxon>Dothideomycetidae</taxon>
        <taxon>Mycosphaerellales</taxon>
        <taxon>Mycosphaerellaceae</taxon>
        <taxon>Dothistroma</taxon>
    </lineage>
</organism>
<evidence type="ECO:0000313" key="8">
    <source>
        <dbReference type="EMBL" id="EME39295.1"/>
    </source>
</evidence>
<reference evidence="8 9" key="2">
    <citation type="journal article" date="2012" name="PLoS Pathog.">
        <title>Diverse lifestyles and strategies of plant pathogenesis encoded in the genomes of eighteen Dothideomycetes fungi.</title>
        <authorList>
            <person name="Ohm R.A."/>
            <person name="Feau N."/>
            <person name="Henrissat B."/>
            <person name="Schoch C.L."/>
            <person name="Horwitz B.A."/>
            <person name="Barry K.W."/>
            <person name="Condon B.J."/>
            <person name="Copeland A.C."/>
            <person name="Dhillon B."/>
            <person name="Glaser F."/>
            <person name="Hesse C.N."/>
            <person name="Kosti I."/>
            <person name="LaButti K."/>
            <person name="Lindquist E.A."/>
            <person name="Lucas S."/>
            <person name="Salamov A.A."/>
            <person name="Bradshaw R.E."/>
            <person name="Ciuffetti L."/>
            <person name="Hamelin R.C."/>
            <person name="Kema G.H.J."/>
            <person name="Lawrence C."/>
            <person name="Scott J.A."/>
            <person name="Spatafora J.W."/>
            <person name="Turgeon B.G."/>
            <person name="de Wit P.J.G.M."/>
            <person name="Zhong S."/>
            <person name="Goodwin S.B."/>
            <person name="Grigoriev I.V."/>
        </authorList>
    </citation>
    <scope>NUCLEOTIDE SEQUENCE [LARGE SCALE GENOMIC DNA]</scope>
    <source>
        <strain evidence="9">NZE10 / CBS 128990</strain>
    </source>
</reference>
<dbReference type="OMA" id="PCSVNAD"/>
<evidence type="ECO:0000256" key="7">
    <source>
        <dbReference type="SAM" id="SignalP"/>
    </source>
</evidence>
<dbReference type="PANTHER" id="PTHR11802">
    <property type="entry name" value="SERINE PROTEASE FAMILY S10 SERINE CARBOXYPEPTIDASE"/>
    <property type="match status" value="1"/>
</dbReference>
<keyword evidence="5" id="KW-0378">Hydrolase</keyword>
<dbReference type="GO" id="GO:0006508">
    <property type="term" value="P:proteolysis"/>
    <property type="evidence" value="ECO:0007669"/>
    <property type="project" value="UniProtKB-KW"/>
</dbReference>
<evidence type="ECO:0008006" key="10">
    <source>
        <dbReference type="Google" id="ProtNLM"/>
    </source>
</evidence>
<dbReference type="EMBL" id="KB446545">
    <property type="protein sequence ID" value="EME39295.1"/>
    <property type="molecule type" value="Genomic_DNA"/>
</dbReference>
<evidence type="ECO:0000256" key="2">
    <source>
        <dbReference type="ARBA" id="ARBA00022645"/>
    </source>
</evidence>
<feature type="chain" id="PRO_5004029930" description="Carboxypeptidase" evidence="7">
    <location>
        <begin position="20"/>
        <end position="623"/>
    </location>
</feature>
<keyword evidence="6" id="KW-0325">Glycoprotein</keyword>
<protein>
    <recommendedName>
        <fullName evidence="10">Carboxypeptidase</fullName>
    </recommendedName>
</protein>
<keyword evidence="9" id="KW-1185">Reference proteome</keyword>
<reference evidence="9" key="1">
    <citation type="journal article" date="2012" name="PLoS Genet.">
        <title>The genomes of the fungal plant pathogens Cladosporium fulvum and Dothistroma septosporum reveal adaptation to different hosts and lifestyles but also signatures of common ancestry.</title>
        <authorList>
            <person name="de Wit P.J.G.M."/>
            <person name="van der Burgt A."/>
            <person name="Oekmen B."/>
            <person name="Stergiopoulos I."/>
            <person name="Abd-Elsalam K.A."/>
            <person name="Aerts A.L."/>
            <person name="Bahkali A.H."/>
            <person name="Beenen H.G."/>
            <person name="Chettri P."/>
            <person name="Cox M.P."/>
            <person name="Datema E."/>
            <person name="de Vries R.P."/>
            <person name="Dhillon B."/>
            <person name="Ganley A.R."/>
            <person name="Griffiths S.A."/>
            <person name="Guo Y."/>
            <person name="Hamelin R.C."/>
            <person name="Henrissat B."/>
            <person name="Kabir M.S."/>
            <person name="Jashni M.K."/>
            <person name="Kema G."/>
            <person name="Klaubauf S."/>
            <person name="Lapidus A."/>
            <person name="Levasseur A."/>
            <person name="Lindquist E."/>
            <person name="Mehrabi R."/>
            <person name="Ohm R.A."/>
            <person name="Owen T.J."/>
            <person name="Salamov A."/>
            <person name="Schwelm A."/>
            <person name="Schijlen E."/>
            <person name="Sun H."/>
            <person name="van den Burg H.A."/>
            <person name="van Ham R.C.H.J."/>
            <person name="Zhang S."/>
            <person name="Goodwin S.B."/>
            <person name="Grigoriev I.V."/>
            <person name="Collemare J."/>
            <person name="Bradshaw R.E."/>
        </authorList>
    </citation>
    <scope>NUCLEOTIDE SEQUENCE [LARGE SCALE GENOMIC DNA]</scope>
    <source>
        <strain evidence="9">NZE10 / CBS 128990</strain>
    </source>
</reference>
<dbReference type="GO" id="GO:0004185">
    <property type="term" value="F:serine-type carboxypeptidase activity"/>
    <property type="evidence" value="ECO:0007669"/>
    <property type="project" value="InterPro"/>
</dbReference>
<gene>
    <name evidence="8" type="ORF">DOTSEDRAFT_179769</name>
</gene>
<proteinExistence type="inferred from homology"/>
<feature type="signal peptide" evidence="7">
    <location>
        <begin position="1"/>
        <end position="19"/>
    </location>
</feature>
<dbReference type="Gene3D" id="3.40.50.1820">
    <property type="entry name" value="alpha/beta hydrolase"/>
    <property type="match status" value="1"/>
</dbReference>
<dbReference type="InterPro" id="IPR001563">
    <property type="entry name" value="Peptidase_S10"/>
</dbReference>
<evidence type="ECO:0000256" key="5">
    <source>
        <dbReference type="ARBA" id="ARBA00022801"/>
    </source>
</evidence>
<keyword evidence="4 7" id="KW-0732">Signal</keyword>
<name>M2YK89_DOTSN</name>
<evidence type="ECO:0000313" key="9">
    <source>
        <dbReference type="Proteomes" id="UP000016933"/>
    </source>
</evidence>
<dbReference type="STRING" id="675120.M2YK89"/>
<evidence type="ECO:0000256" key="1">
    <source>
        <dbReference type="ARBA" id="ARBA00009431"/>
    </source>
</evidence>
<dbReference type="eggNOG" id="KOG1282">
    <property type="taxonomic scope" value="Eukaryota"/>
</dbReference>
<dbReference type="Proteomes" id="UP000016933">
    <property type="component" value="Unassembled WGS sequence"/>
</dbReference>
<accession>M2YK89</accession>
<sequence>MPLLRYLVSLAAFTICSHAQFPPPPKWDKVIASRFAEDVTISYKQGEICETTPGVRSFSGYIHIPPKSLADLGVKNQTWPINTFFWFFEARNVDPRHAPLIIWLNGGPGSSSSDNPLGYNGPCQINPDANSTYLNHWSWTNEANVMYVDQPVQVGLSYDSPQNVSFDLIKGNVTLLNETTGIPEQNTTLAVGTWSSTDTYKTSYGSVQAAYALWHFAQAWFQEFPEHQTTSLSLSCVSYGGKYCPAIFAFFEEQNERIRNRTWHVEGEQFVLPLDTLIIENGCIDLPGSWFSYPIMAQNNTYGIETVNQTTIDLMLDNLNKDGGCLQQAYACGNLSLELDPLNVGLYESINNVCFEAGKYCDDNVQGLYSISNRSVYDITIPDDLSRVPPFSQAYLQRPHVQEALGMAVNWTSYSPAVNDAVRRVGDFARPGWLQKFAYLLDRGIKVAFVYGDKDYLCNWIGGEALSLAVNHTHAKSFNASGYTPIITNSTYTGGQVRQHGNLSFSRVYQAGHGVSSEQPETVQKMVMRLLNNVDVATGLRPVTAANGSVYKSQGPARVNDVTNKVDENWKQVLQVCYLLDVNTTCTDQQKEMIGNGTVEIQNYMIVDKNSTMRFPEVVGWGV</sequence>
<dbReference type="InterPro" id="IPR029058">
    <property type="entry name" value="AB_hydrolase_fold"/>
</dbReference>
<dbReference type="AlphaFoldDB" id="M2YK89"/>
<evidence type="ECO:0000256" key="3">
    <source>
        <dbReference type="ARBA" id="ARBA00022670"/>
    </source>
</evidence>
<dbReference type="MEROPS" id="S10.016"/>
<keyword evidence="2" id="KW-0121">Carboxypeptidase</keyword>
<evidence type="ECO:0000256" key="4">
    <source>
        <dbReference type="ARBA" id="ARBA00022729"/>
    </source>
</evidence>
<dbReference type="Pfam" id="PF00450">
    <property type="entry name" value="Peptidase_S10"/>
    <property type="match status" value="1"/>
</dbReference>